<accession>A0AAV9Z3L1</accession>
<organism evidence="1 2">
    <name type="scientific">Favolaschia claudopus</name>
    <dbReference type="NCBI Taxonomy" id="2862362"/>
    <lineage>
        <taxon>Eukaryota</taxon>
        <taxon>Fungi</taxon>
        <taxon>Dikarya</taxon>
        <taxon>Basidiomycota</taxon>
        <taxon>Agaricomycotina</taxon>
        <taxon>Agaricomycetes</taxon>
        <taxon>Agaricomycetidae</taxon>
        <taxon>Agaricales</taxon>
        <taxon>Marasmiineae</taxon>
        <taxon>Mycenaceae</taxon>
        <taxon>Favolaschia</taxon>
    </lineage>
</organism>
<dbReference type="AlphaFoldDB" id="A0AAV9Z3L1"/>
<evidence type="ECO:0000313" key="2">
    <source>
        <dbReference type="Proteomes" id="UP001362999"/>
    </source>
</evidence>
<keyword evidence="2" id="KW-1185">Reference proteome</keyword>
<comment type="caution">
    <text evidence="1">The sequence shown here is derived from an EMBL/GenBank/DDBJ whole genome shotgun (WGS) entry which is preliminary data.</text>
</comment>
<gene>
    <name evidence="1" type="ORF">R3P38DRAFT_766067</name>
</gene>
<name>A0AAV9Z3L1_9AGAR</name>
<dbReference type="EMBL" id="JAWWNJ010000227">
    <property type="protein sequence ID" value="KAK6969340.1"/>
    <property type="molecule type" value="Genomic_DNA"/>
</dbReference>
<protein>
    <submittedName>
        <fullName evidence="1">Uncharacterized protein</fullName>
    </submittedName>
</protein>
<dbReference type="Proteomes" id="UP001362999">
    <property type="component" value="Unassembled WGS sequence"/>
</dbReference>
<sequence>MPVSLVGPIVRPSTPHYEMLHALTPALMHCTHQPATAPERWLSIEYIRTRPPGVGLMDDLYPDTPSRYDIRLKSLYCTAPANSSVPSLMELACRSTWRTWSSPSPLPPPPVPSLPPLPAPSSTNHPTALTYSFPIAFLNLLVTRLPAASSLAPHASHACMAYGVCDRLRRSCCVVTGLAPLLRGSSALSCSWWGRKGRCGAVWQGAGGEVESSTHEGMELGRRRERA</sequence>
<reference evidence="1 2" key="1">
    <citation type="journal article" date="2024" name="J Genomics">
        <title>Draft genome sequencing and assembly of Favolaschia claudopus CIRM-BRFM 2984 isolated from oak limbs.</title>
        <authorList>
            <person name="Navarro D."/>
            <person name="Drula E."/>
            <person name="Chaduli D."/>
            <person name="Cazenave R."/>
            <person name="Ahrendt S."/>
            <person name="Wang J."/>
            <person name="Lipzen A."/>
            <person name="Daum C."/>
            <person name="Barry K."/>
            <person name="Grigoriev I.V."/>
            <person name="Favel A."/>
            <person name="Rosso M.N."/>
            <person name="Martin F."/>
        </authorList>
    </citation>
    <scope>NUCLEOTIDE SEQUENCE [LARGE SCALE GENOMIC DNA]</scope>
    <source>
        <strain evidence="1 2">CIRM-BRFM 2984</strain>
    </source>
</reference>
<evidence type="ECO:0000313" key="1">
    <source>
        <dbReference type="EMBL" id="KAK6969340.1"/>
    </source>
</evidence>
<proteinExistence type="predicted"/>